<accession>A0A2I0R1D8</accession>
<dbReference type="CDD" id="cd00448">
    <property type="entry name" value="YjgF_YER057c_UK114_family"/>
    <property type="match status" value="1"/>
</dbReference>
<keyword evidence="3" id="KW-1185">Reference proteome</keyword>
<dbReference type="SUPFAM" id="SSF55298">
    <property type="entry name" value="YjgF-like"/>
    <property type="match status" value="1"/>
</dbReference>
<comment type="caution">
    <text evidence="2">The sequence shown here is derived from an EMBL/GenBank/DDBJ whole genome shotgun (WGS) entry which is preliminary data.</text>
</comment>
<dbReference type="PANTHER" id="PTHR11803:SF58">
    <property type="entry name" value="PROTEIN HMF1-RELATED"/>
    <property type="match status" value="1"/>
</dbReference>
<dbReference type="Pfam" id="PF01042">
    <property type="entry name" value="Ribonuc_L-PSP"/>
    <property type="match status" value="1"/>
</dbReference>
<dbReference type="GO" id="GO:0005829">
    <property type="term" value="C:cytosol"/>
    <property type="evidence" value="ECO:0007669"/>
    <property type="project" value="TreeGrafter"/>
</dbReference>
<dbReference type="FunFam" id="3.30.1330.40:FF:000001">
    <property type="entry name" value="L-PSP family endoribonuclease"/>
    <property type="match status" value="1"/>
</dbReference>
<sequence>MKKVITIPNAPQPIGPYSQAVLKNDTLYVSGQIPIDPKTGVLQNHNIKVATQQVMENIKALVETAGLEMSDIIKCSIFLKSMNDFTEVNEVYAQYFNAAPPARETVEVKKLPMDVSVEISCIAIK</sequence>
<dbReference type="InterPro" id="IPR006056">
    <property type="entry name" value="RidA"/>
</dbReference>
<protein>
    <submittedName>
        <fullName evidence="2">Reactive intermediate/imine deaminase</fullName>
    </submittedName>
</protein>
<gene>
    <name evidence="2" type="ORF">CW751_09955</name>
</gene>
<dbReference type="NCBIfam" id="TIGR00004">
    <property type="entry name" value="Rid family detoxifying hydrolase"/>
    <property type="match status" value="1"/>
</dbReference>
<dbReference type="Gene3D" id="3.30.1330.40">
    <property type="entry name" value="RutC-like"/>
    <property type="match status" value="1"/>
</dbReference>
<dbReference type="GO" id="GO:0019239">
    <property type="term" value="F:deaminase activity"/>
    <property type="evidence" value="ECO:0007669"/>
    <property type="project" value="TreeGrafter"/>
</dbReference>
<dbReference type="AlphaFoldDB" id="A0A2I0R1D8"/>
<proteinExistence type="inferred from homology"/>
<dbReference type="Proteomes" id="UP000236654">
    <property type="component" value="Unassembled WGS sequence"/>
</dbReference>
<evidence type="ECO:0000313" key="3">
    <source>
        <dbReference type="Proteomes" id="UP000236654"/>
    </source>
</evidence>
<dbReference type="RefSeq" id="WP_101334859.1">
    <property type="nucleotide sequence ID" value="NZ_PJNI01000010.1"/>
</dbReference>
<reference evidence="2 3" key="1">
    <citation type="submission" date="2017-12" db="EMBL/GenBank/DDBJ databases">
        <title>The draft genome sequence of Brumimicrobium saltpan LHR20.</title>
        <authorList>
            <person name="Do Z.-J."/>
            <person name="Luo H.-R."/>
        </authorList>
    </citation>
    <scope>NUCLEOTIDE SEQUENCE [LARGE SCALE GENOMIC DNA]</scope>
    <source>
        <strain evidence="2 3">LHR20</strain>
    </source>
</reference>
<dbReference type="InterPro" id="IPR006175">
    <property type="entry name" value="YjgF/YER057c/UK114"/>
</dbReference>
<comment type="similarity">
    <text evidence="1">Belongs to the RutC family.</text>
</comment>
<name>A0A2I0R1D8_9FLAO</name>
<dbReference type="EMBL" id="PJNI01000010">
    <property type="protein sequence ID" value="PKR80387.1"/>
    <property type="molecule type" value="Genomic_DNA"/>
</dbReference>
<dbReference type="InterPro" id="IPR035959">
    <property type="entry name" value="RutC-like_sf"/>
</dbReference>
<dbReference type="OrthoDB" id="9803101at2"/>
<organism evidence="2 3">
    <name type="scientific">Brumimicrobium salinarum</name>
    <dbReference type="NCBI Taxonomy" id="2058658"/>
    <lineage>
        <taxon>Bacteria</taxon>
        <taxon>Pseudomonadati</taxon>
        <taxon>Bacteroidota</taxon>
        <taxon>Flavobacteriia</taxon>
        <taxon>Flavobacteriales</taxon>
        <taxon>Crocinitomicaceae</taxon>
        <taxon>Brumimicrobium</taxon>
    </lineage>
</organism>
<evidence type="ECO:0000313" key="2">
    <source>
        <dbReference type="EMBL" id="PKR80387.1"/>
    </source>
</evidence>
<dbReference type="PANTHER" id="PTHR11803">
    <property type="entry name" value="2-IMINOBUTANOATE/2-IMINOPROPANOATE DEAMINASE RIDA"/>
    <property type="match status" value="1"/>
</dbReference>
<evidence type="ECO:0000256" key="1">
    <source>
        <dbReference type="ARBA" id="ARBA00010552"/>
    </source>
</evidence>